<dbReference type="Gene3D" id="2.30.30.40">
    <property type="entry name" value="SH3 Domains"/>
    <property type="match status" value="1"/>
</dbReference>
<dbReference type="InterPro" id="IPR003646">
    <property type="entry name" value="SH3-like_bac-type"/>
</dbReference>
<feature type="domain" description="SH3b" evidence="2">
    <location>
        <begin position="186"/>
        <end position="239"/>
    </location>
</feature>
<evidence type="ECO:0000259" key="2">
    <source>
        <dbReference type="Pfam" id="PF08239"/>
    </source>
</evidence>
<evidence type="ECO:0000313" key="4">
    <source>
        <dbReference type="Proteomes" id="UP000528286"/>
    </source>
</evidence>
<reference evidence="3 4" key="1">
    <citation type="submission" date="2020-08" db="EMBL/GenBank/DDBJ databases">
        <title>Genomic Encyclopedia of Type Strains, Phase IV (KMG-IV): sequencing the most valuable type-strain genomes for metagenomic binning, comparative biology and taxonomic classification.</title>
        <authorList>
            <person name="Goeker M."/>
        </authorList>
    </citation>
    <scope>NUCLEOTIDE SEQUENCE [LARGE SCALE GENOMIC DNA]</scope>
    <source>
        <strain evidence="3 4">DSM 29853</strain>
    </source>
</reference>
<feature type="signal peptide" evidence="1">
    <location>
        <begin position="1"/>
        <end position="36"/>
    </location>
</feature>
<organism evidence="3 4">
    <name type="scientific">Gellertiella hungarica</name>
    <dbReference type="NCBI Taxonomy" id="1572859"/>
    <lineage>
        <taxon>Bacteria</taxon>
        <taxon>Pseudomonadati</taxon>
        <taxon>Pseudomonadota</taxon>
        <taxon>Alphaproteobacteria</taxon>
        <taxon>Hyphomicrobiales</taxon>
        <taxon>Rhizobiaceae</taxon>
        <taxon>Gellertiella</taxon>
    </lineage>
</organism>
<protein>
    <recommendedName>
        <fullName evidence="2">SH3b domain-containing protein</fullName>
    </recommendedName>
</protein>
<comment type="caution">
    <text evidence="3">The sequence shown here is derived from an EMBL/GenBank/DDBJ whole genome shotgun (WGS) entry which is preliminary data.</text>
</comment>
<feature type="chain" id="PRO_5030727798" description="SH3b domain-containing protein" evidence="1">
    <location>
        <begin position="37"/>
        <end position="241"/>
    </location>
</feature>
<evidence type="ECO:0000256" key="1">
    <source>
        <dbReference type="SAM" id="SignalP"/>
    </source>
</evidence>
<gene>
    <name evidence="3" type="ORF">GGR23_003316</name>
</gene>
<sequence length="241" mass="25795">MSRQTRAARIARAALASLLILGSAPLLPPLSSPAAAQEQRMENLAFARGASSRTIRDSIRGRESVIYRFAASAGQRLSITMRTNNPSATFSLGTRPGGEPLHMGAIDGNRVQLLIPRSGNFFVEVYLIRNAARRGEIADYALTVGITGAPDVDVVDPGLGDPDYADGLAGGPDYWRVSNVAPGDLLNIRARPSASAPIVARAANGMRLRNLGCRMTGPTRWCRVELRDGSIGWAAGRFLRE</sequence>
<dbReference type="RefSeq" id="WP_183367389.1">
    <property type="nucleotide sequence ID" value="NZ_JACIEZ010000007.1"/>
</dbReference>
<dbReference type="AlphaFoldDB" id="A0A7W6J793"/>
<dbReference type="Pfam" id="PF08239">
    <property type="entry name" value="SH3_3"/>
    <property type="match status" value="1"/>
</dbReference>
<dbReference type="Proteomes" id="UP000528286">
    <property type="component" value="Unassembled WGS sequence"/>
</dbReference>
<dbReference type="Gene3D" id="2.60.120.380">
    <property type="match status" value="1"/>
</dbReference>
<name>A0A7W6J793_9HYPH</name>
<keyword evidence="4" id="KW-1185">Reference proteome</keyword>
<proteinExistence type="predicted"/>
<keyword evidence="1" id="KW-0732">Signal</keyword>
<dbReference type="EMBL" id="JACIEZ010000007">
    <property type="protein sequence ID" value="MBB4066103.1"/>
    <property type="molecule type" value="Genomic_DNA"/>
</dbReference>
<evidence type="ECO:0000313" key="3">
    <source>
        <dbReference type="EMBL" id="MBB4066103.1"/>
    </source>
</evidence>
<accession>A0A7W6J793</accession>